<dbReference type="AlphaFoldDB" id="A0A177MDG1"/>
<accession>A0A177MDG1</accession>
<feature type="coiled-coil region" evidence="2">
    <location>
        <begin position="693"/>
        <end position="749"/>
    </location>
</feature>
<dbReference type="Pfam" id="PF14882">
    <property type="entry name" value="INT_rpt"/>
    <property type="match status" value="2"/>
</dbReference>
<dbReference type="Pfam" id="PF13009">
    <property type="entry name" value="Integrase_2"/>
    <property type="match status" value="1"/>
</dbReference>
<dbReference type="Gene3D" id="1.10.443.10">
    <property type="entry name" value="Intergrase catalytic core"/>
    <property type="match status" value="1"/>
</dbReference>
<keyword evidence="1" id="KW-0233">DNA recombination</keyword>
<evidence type="ECO:0000256" key="1">
    <source>
        <dbReference type="ARBA" id="ARBA00023172"/>
    </source>
</evidence>
<dbReference type="GO" id="GO:0003677">
    <property type="term" value="F:DNA binding"/>
    <property type="evidence" value="ECO:0007669"/>
    <property type="project" value="InterPro"/>
</dbReference>
<dbReference type="GO" id="GO:0015074">
    <property type="term" value="P:DNA integration"/>
    <property type="evidence" value="ECO:0007669"/>
    <property type="project" value="InterPro"/>
</dbReference>
<dbReference type="EMBL" id="LUUH01000054">
    <property type="protein sequence ID" value="OAI03712.1"/>
    <property type="molecule type" value="Genomic_DNA"/>
</dbReference>
<dbReference type="InterPro" id="IPR028229">
    <property type="entry name" value="Integrase_rpt"/>
</dbReference>
<evidence type="ECO:0000256" key="2">
    <source>
        <dbReference type="SAM" id="Coils"/>
    </source>
</evidence>
<reference evidence="3 4" key="1">
    <citation type="submission" date="2016-03" db="EMBL/GenBank/DDBJ databases">
        <authorList>
            <person name="Ploux O."/>
        </authorList>
    </citation>
    <scope>NUCLEOTIDE SEQUENCE [LARGE SCALE GENOMIC DNA]</scope>
    <source>
        <strain evidence="3 4">R-45371</strain>
    </source>
</reference>
<keyword evidence="2" id="KW-0175">Coiled coil</keyword>
<evidence type="ECO:0000313" key="3">
    <source>
        <dbReference type="EMBL" id="OAI03712.1"/>
    </source>
</evidence>
<name>A0A177MDG1_METMH</name>
<dbReference type="InterPro" id="IPR024965">
    <property type="entry name" value="Putative_integrase"/>
</dbReference>
<dbReference type="GO" id="GO:0006310">
    <property type="term" value="P:DNA recombination"/>
    <property type="evidence" value="ECO:0007669"/>
    <property type="project" value="UniProtKB-KW"/>
</dbReference>
<dbReference type="Proteomes" id="UP000077763">
    <property type="component" value="Unassembled WGS sequence"/>
</dbReference>
<proteinExistence type="predicted"/>
<dbReference type="SUPFAM" id="SSF56349">
    <property type="entry name" value="DNA breaking-rejoining enzymes"/>
    <property type="match status" value="1"/>
</dbReference>
<sequence>MNIGVNNLPDIFERPKTLAELKLLCKQLGINNSVDYRKRYRDIPGLVAHPERVYADEWVSYCDFFDIPEFLTYKNLKQTIKPLGLKSQEDYKKFVKNSNNPNFPIGPEGVYSEEWENWYRFLGKEEPFKPQFILPKYKVWAEKIDEFMKQAFGGGTKVTLLCRFVRIFIEKHDKSATPQELLTKKKVVIKPFRDELDKLPTDNMRRNIILAVNEFLDYIIENDLTLEDDETGEIVRVMEARNPFALLSTDQSISSPVRSESTKPCLQYHFVRKAQSWIVPDNARYFKDLAHLHRFDTDWIKISQKQIDFSDPDCVVRKQGNQYFIWSPIDWIHTYALTKVPLRGRQIAYNDSGEGDLEIADIDEKGAILWVKNTGSLAGTTKCQSFVKKLTDGNLGMFVTTNKTNNHGLGYSIPWIPEDLAYWLVKLRKWQQKYNAIDKPTPWSVCKRTHLNELQLKAKGVNCFLFRAFDDCEPKNVGSALTNRLAAALYHIQPSNLQLSDLNGSNYYLSNYRSKYTPHSMRVSLITAYVMEMGMPIEIVMKVVGHSSIVMSIYYCKVSQQDIRQRLEEGEKRALQSKAQATQRLIEQNKLESVKNQLIAKNEDLLLSLTNDVPAGNFIFRDYGICPFAASRCEDGGEVIGGTQLNAPTPSGYLGMQNCLRCRHFITGPAFLGGLLSLTNEILLQSNEQAEMCCRLQEKIDQTTEALEELERQEYVSNLKKLDFDATRRDQLEVRQRKLESEYESAAKKMDMLLCDLQAAYQLVKLSQSIVNESKTEESKSLSLLKMPESEMRIEIAEVSHFQQLHEVCENAMIYESANPGSAIAPRSQLLDRMALFNDISPRLFTLSKDEQLEVGNQLVALFKARLKSWSRVDQLVNCEIRIDDLLGQEKIERSEIELITTSQIQISTRVSS</sequence>
<organism evidence="3 4">
    <name type="scientific">Methylomonas methanica</name>
    <dbReference type="NCBI Taxonomy" id="421"/>
    <lineage>
        <taxon>Bacteria</taxon>
        <taxon>Pseudomonadati</taxon>
        <taxon>Pseudomonadota</taxon>
        <taxon>Gammaproteobacteria</taxon>
        <taxon>Methylococcales</taxon>
        <taxon>Methylococcaceae</taxon>
        <taxon>Methylomonas</taxon>
    </lineage>
</organism>
<dbReference type="InterPro" id="IPR013762">
    <property type="entry name" value="Integrase-like_cat_sf"/>
</dbReference>
<dbReference type="InterPro" id="IPR011010">
    <property type="entry name" value="DNA_brk_join_enz"/>
</dbReference>
<evidence type="ECO:0000313" key="4">
    <source>
        <dbReference type="Proteomes" id="UP000077763"/>
    </source>
</evidence>
<dbReference type="RefSeq" id="WP_064036863.1">
    <property type="nucleotide sequence ID" value="NZ_LUUH01000054.1"/>
</dbReference>
<gene>
    <name evidence="3" type="ORF">A1353_14285</name>
</gene>
<comment type="caution">
    <text evidence="3">The sequence shown here is derived from an EMBL/GenBank/DDBJ whole genome shotgun (WGS) entry which is preliminary data.</text>
</comment>
<protein>
    <submittedName>
        <fullName evidence="3">Integrase</fullName>
    </submittedName>
</protein>